<feature type="transmembrane region" description="Helical" evidence="1">
    <location>
        <begin position="119"/>
        <end position="142"/>
    </location>
</feature>
<feature type="transmembrane region" description="Helical" evidence="1">
    <location>
        <begin position="59"/>
        <end position="78"/>
    </location>
</feature>
<protein>
    <recommendedName>
        <fullName evidence="4">MFS transporter permease</fullName>
    </recommendedName>
</protein>
<proteinExistence type="predicted"/>
<feature type="transmembrane region" description="Helical" evidence="1">
    <location>
        <begin position="148"/>
        <end position="168"/>
    </location>
</feature>
<keyword evidence="1" id="KW-0472">Membrane</keyword>
<dbReference type="AlphaFoldDB" id="A0A1G7CFW3"/>
<accession>A0A1G7CFW3</accession>
<evidence type="ECO:0000256" key="1">
    <source>
        <dbReference type="SAM" id="Phobius"/>
    </source>
</evidence>
<evidence type="ECO:0008006" key="4">
    <source>
        <dbReference type="Google" id="ProtNLM"/>
    </source>
</evidence>
<name>A0A1G7CFW3_9PROT</name>
<organism evidence="2 3">
    <name type="scientific">Kordiimonas lacus</name>
    <dbReference type="NCBI Taxonomy" id="637679"/>
    <lineage>
        <taxon>Bacteria</taxon>
        <taxon>Pseudomonadati</taxon>
        <taxon>Pseudomonadota</taxon>
        <taxon>Alphaproteobacteria</taxon>
        <taxon>Kordiimonadales</taxon>
        <taxon>Kordiimonadaceae</taxon>
        <taxon>Kordiimonas</taxon>
    </lineage>
</organism>
<dbReference type="Proteomes" id="UP000183685">
    <property type="component" value="Unassembled WGS sequence"/>
</dbReference>
<dbReference type="RefSeq" id="WP_068306828.1">
    <property type="nucleotide sequence ID" value="NZ_FNAK01000006.1"/>
</dbReference>
<keyword evidence="3" id="KW-1185">Reference proteome</keyword>
<dbReference type="EMBL" id="FNAK01000006">
    <property type="protein sequence ID" value="SDE38151.1"/>
    <property type="molecule type" value="Genomic_DNA"/>
</dbReference>
<dbReference type="OrthoDB" id="581693at2"/>
<keyword evidence="1" id="KW-1133">Transmembrane helix</keyword>
<evidence type="ECO:0000313" key="3">
    <source>
        <dbReference type="Proteomes" id="UP000183685"/>
    </source>
</evidence>
<feature type="transmembrane region" description="Helical" evidence="1">
    <location>
        <begin position="175"/>
        <end position="194"/>
    </location>
</feature>
<reference evidence="2 3" key="1">
    <citation type="submission" date="2016-10" db="EMBL/GenBank/DDBJ databases">
        <authorList>
            <person name="de Groot N.N."/>
        </authorList>
    </citation>
    <scope>NUCLEOTIDE SEQUENCE [LARGE SCALE GENOMIC DNA]</scope>
    <source>
        <strain evidence="2 3">CGMCC 1.9109</strain>
    </source>
</reference>
<evidence type="ECO:0000313" key="2">
    <source>
        <dbReference type="EMBL" id="SDE38151.1"/>
    </source>
</evidence>
<feature type="transmembrane region" description="Helical" evidence="1">
    <location>
        <begin position="84"/>
        <end position="107"/>
    </location>
</feature>
<dbReference type="STRING" id="637679.GCA_001550055_03137"/>
<feature type="transmembrane region" description="Helical" evidence="1">
    <location>
        <begin position="33"/>
        <end position="52"/>
    </location>
</feature>
<sequence length="225" mass="24706">MFFWETLQSYELADFLMFSPAVYFRMVEAYVGSWWPLALAFVLGFSGTLWLWYQKGQDLPVWGLLAAAWVMPVPLFFLGRYAEIMTAAPAFATLFALQGALLLIARAHPVKGPAHVSPIGAWGGASLMIVALVLYPVVAMLAGRAPAAFEAVALMPDPAVPLTLGWFLLVGERRLLLWVIPFLWVVISAGILHTMGEPDYWLLPVLFLLAAVGAFLLPRSGAIKN</sequence>
<feature type="transmembrane region" description="Helical" evidence="1">
    <location>
        <begin position="200"/>
        <end position="217"/>
    </location>
</feature>
<keyword evidence="1" id="KW-0812">Transmembrane</keyword>
<gene>
    <name evidence="2" type="ORF">SAMN04488071_2784</name>
</gene>